<organism evidence="2 3">
    <name type="scientific">Streptomyces kunmingensis</name>
    <dbReference type="NCBI Taxonomy" id="68225"/>
    <lineage>
        <taxon>Bacteria</taxon>
        <taxon>Bacillati</taxon>
        <taxon>Actinomycetota</taxon>
        <taxon>Actinomycetes</taxon>
        <taxon>Kitasatosporales</taxon>
        <taxon>Streptomycetaceae</taxon>
        <taxon>Streptomyces</taxon>
    </lineage>
</organism>
<feature type="non-terminal residue" evidence="2">
    <location>
        <position position="283"/>
    </location>
</feature>
<dbReference type="Proteomes" id="UP001352223">
    <property type="component" value="Unassembled WGS sequence"/>
</dbReference>
<name>A0ABU6CKW2_9ACTN</name>
<dbReference type="RefSeq" id="WP_324773009.1">
    <property type="nucleotide sequence ID" value="NZ_JAOZYB010000322.1"/>
</dbReference>
<keyword evidence="3" id="KW-1185">Reference proteome</keyword>
<gene>
    <name evidence="2" type="ORF">OKJ48_33325</name>
</gene>
<accession>A0ABU6CKW2</accession>
<reference evidence="2 3" key="1">
    <citation type="submission" date="2022-10" db="EMBL/GenBank/DDBJ databases">
        <authorList>
            <person name="Xie J."/>
            <person name="Shen N."/>
        </authorList>
    </citation>
    <scope>NUCLEOTIDE SEQUENCE [LARGE SCALE GENOMIC DNA]</scope>
    <source>
        <strain evidence="2 3">DSM 41681</strain>
    </source>
</reference>
<dbReference type="InterPro" id="IPR050237">
    <property type="entry name" value="ATP-dep_AMP-bd_enzyme"/>
</dbReference>
<comment type="caution">
    <text evidence="2">The sequence shown here is derived from an EMBL/GenBank/DDBJ whole genome shotgun (WGS) entry which is preliminary data.</text>
</comment>
<dbReference type="InterPro" id="IPR042099">
    <property type="entry name" value="ANL_N_sf"/>
</dbReference>
<evidence type="ECO:0000313" key="3">
    <source>
        <dbReference type="Proteomes" id="UP001352223"/>
    </source>
</evidence>
<sequence>MTDLFARQPVAEPWLRFYAPGVPRELSLPQVTLADLLDDAARRFRFRAALSCQGRRTGFGALRRAAVRLAAALDRLGVRRGDRVAVLLPDCPELVVMCHAVWRLGAVVVPGDPADPGRPVAGAVVAVVPQERGPEVARAGRYAALSAVVTVEVPRTGTAKRVTSAAAPETAPRLGRPPESVRLVAYGALDRRRGDAVGRGRSGGPLPEDVAVVLPRHDGTSLTLRHRHLVAAAHQIRSWCPEAAERRVRVLSLVPLREPHGLALGVAASLTGARTVLVPGGDP</sequence>
<dbReference type="Pfam" id="PF00501">
    <property type="entry name" value="AMP-binding"/>
    <property type="match status" value="1"/>
</dbReference>
<protein>
    <submittedName>
        <fullName evidence="2">AMP-binding protein</fullName>
    </submittedName>
</protein>
<evidence type="ECO:0000259" key="1">
    <source>
        <dbReference type="Pfam" id="PF00501"/>
    </source>
</evidence>
<dbReference type="PANTHER" id="PTHR43767:SF1">
    <property type="entry name" value="NONRIBOSOMAL PEPTIDE SYNTHASE PES1 (EUROFUNG)-RELATED"/>
    <property type="match status" value="1"/>
</dbReference>
<dbReference type="Gene3D" id="3.40.50.12780">
    <property type="entry name" value="N-terminal domain of ligase-like"/>
    <property type="match status" value="1"/>
</dbReference>
<dbReference type="PANTHER" id="PTHR43767">
    <property type="entry name" value="LONG-CHAIN-FATTY-ACID--COA LIGASE"/>
    <property type="match status" value="1"/>
</dbReference>
<dbReference type="InterPro" id="IPR000873">
    <property type="entry name" value="AMP-dep_synth/lig_dom"/>
</dbReference>
<proteinExistence type="predicted"/>
<evidence type="ECO:0000313" key="2">
    <source>
        <dbReference type="EMBL" id="MEB3965074.1"/>
    </source>
</evidence>
<feature type="domain" description="AMP-dependent synthetase/ligase" evidence="1">
    <location>
        <begin position="38"/>
        <end position="118"/>
    </location>
</feature>
<dbReference type="EMBL" id="JAOZYB010000322">
    <property type="protein sequence ID" value="MEB3965074.1"/>
    <property type="molecule type" value="Genomic_DNA"/>
</dbReference>
<dbReference type="SUPFAM" id="SSF56801">
    <property type="entry name" value="Acetyl-CoA synthetase-like"/>
    <property type="match status" value="1"/>
</dbReference>